<dbReference type="InterPro" id="IPR001138">
    <property type="entry name" value="Zn2Cys6_DnaBD"/>
</dbReference>
<sequence>MQGSRREPPDLAPEDQRPHKVHLVAPAASSTTHSLPWSPNEVEVLSIWNDEHSTLEDGRAEPQRLPPTNSESQPARTRGAVACQKCRSRKTKCDNQRPSCGYCLKIGEPCVYETEAKSCCHVFGKEVLQALEEIRELVSKPPTTTGSTSDDQVLAGGGDGSSTVPATFAAPEPQLAPSGSHVRPKPVISRARIQNIENTVQWRIFRSQIVANDIYPDADLVIPMDHSIPSTEIELLTELELKYVQGVHLVNPILDLSTLHDLILQVAESGFDWSLETCLVALVCTIGAISEPLQPPESPGSAVGSILQGDIGCSNPDLAVGYWNVASKRLGLALDQNNIGAVQCLCLTGVWHMHNLQPLQAWKYFSHAANAWFSIVIRNDPLRQLDHVRSGPTGIKDALCFTIWKSTCELRTELSLPQSVLDDYEILNPFPALPDLAVVRVGTASIDSERSWYYYLADIAARHLFNDILDCHIYDFDSIQLADVVRMIRNTEILEEQIKKWRSSLPPQLHFDVPTDLNLPELDEWMTTVLRQRYLSSLELTYRPLVRICTDYPLNDIEGYDAPLRSRVADLASRNLHYSYLKILPIKSRLHHGTWFNLRSLTGACLRFAAVERAQRDRKLIGASEIRIPPNWRPCVIGRINTLQQYWTSDRGGGAGLLALIDQALAL</sequence>
<dbReference type="EMBL" id="CABFNO020001273">
    <property type="protein sequence ID" value="CAG9975939.1"/>
    <property type="molecule type" value="Genomic_DNA"/>
</dbReference>
<evidence type="ECO:0000256" key="1">
    <source>
        <dbReference type="ARBA" id="ARBA00023242"/>
    </source>
</evidence>
<feature type="region of interest" description="Disordered" evidence="2">
    <location>
        <begin position="138"/>
        <end position="162"/>
    </location>
</feature>
<dbReference type="PANTHER" id="PTHR47785">
    <property type="entry name" value="ZN(II)2CYS6 TRANSCRIPTION FACTOR (EUROFUNG)-RELATED-RELATED"/>
    <property type="match status" value="1"/>
</dbReference>
<organism evidence="4 5">
    <name type="scientific">Clonostachys byssicola</name>
    <dbReference type="NCBI Taxonomy" id="160290"/>
    <lineage>
        <taxon>Eukaryota</taxon>
        <taxon>Fungi</taxon>
        <taxon>Dikarya</taxon>
        <taxon>Ascomycota</taxon>
        <taxon>Pezizomycotina</taxon>
        <taxon>Sordariomycetes</taxon>
        <taxon>Hypocreomycetidae</taxon>
        <taxon>Hypocreales</taxon>
        <taxon>Bionectriaceae</taxon>
        <taxon>Clonostachys</taxon>
    </lineage>
</organism>
<protein>
    <recommendedName>
        <fullName evidence="3">Zn(2)-C6 fungal-type domain-containing protein</fullName>
    </recommendedName>
</protein>
<name>A0A9N9U4E5_9HYPO</name>
<reference evidence="5" key="1">
    <citation type="submission" date="2019-06" db="EMBL/GenBank/DDBJ databases">
        <authorList>
            <person name="Broberg M."/>
        </authorList>
    </citation>
    <scope>NUCLEOTIDE SEQUENCE [LARGE SCALE GENOMIC DNA]</scope>
</reference>
<dbReference type="GO" id="GO:0000981">
    <property type="term" value="F:DNA-binding transcription factor activity, RNA polymerase II-specific"/>
    <property type="evidence" value="ECO:0007669"/>
    <property type="project" value="InterPro"/>
</dbReference>
<keyword evidence="5" id="KW-1185">Reference proteome</keyword>
<accession>A0A9N9U4E5</accession>
<dbReference type="GO" id="GO:0008270">
    <property type="term" value="F:zinc ion binding"/>
    <property type="evidence" value="ECO:0007669"/>
    <property type="project" value="InterPro"/>
</dbReference>
<keyword evidence="1" id="KW-0539">Nucleus</keyword>
<dbReference type="CDD" id="cd12148">
    <property type="entry name" value="fungal_TF_MHR"/>
    <property type="match status" value="1"/>
</dbReference>
<dbReference type="SUPFAM" id="SSF57701">
    <property type="entry name" value="Zn2/Cys6 DNA-binding domain"/>
    <property type="match status" value="1"/>
</dbReference>
<dbReference type="Pfam" id="PF00172">
    <property type="entry name" value="Zn_clus"/>
    <property type="match status" value="1"/>
</dbReference>
<feature type="compositionally biased region" description="Basic and acidic residues" evidence="2">
    <location>
        <begin position="1"/>
        <end position="18"/>
    </location>
</feature>
<reference evidence="4 5" key="2">
    <citation type="submission" date="2021-10" db="EMBL/GenBank/DDBJ databases">
        <authorList>
            <person name="Piombo E."/>
        </authorList>
    </citation>
    <scope>NUCLEOTIDE SEQUENCE [LARGE SCALE GENOMIC DNA]</scope>
</reference>
<dbReference type="Gene3D" id="4.10.240.10">
    <property type="entry name" value="Zn(2)-C6 fungal-type DNA-binding domain"/>
    <property type="match status" value="1"/>
</dbReference>
<proteinExistence type="predicted"/>
<dbReference type="PANTHER" id="PTHR47785:SF5">
    <property type="entry name" value="ZN(II)2CYS6 TRANSCRIPTION FACTOR (EUROFUNG)"/>
    <property type="match status" value="1"/>
</dbReference>
<comment type="caution">
    <text evidence="4">The sequence shown here is derived from an EMBL/GenBank/DDBJ whole genome shotgun (WGS) entry which is preliminary data.</text>
</comment>
<dbReference type="PROSITE" id="PS50048">
    <property type="entry name" value="ZN2_CY6_FUNGAL_2"/>
    <property type="match status" value="1"/>
</dbReference>
<feature type="region of interest" description="Disordered" evidence="2">
    <location>
        <begin position="1"/>
        <end position="39"/>
    </location>
</feature>
<dbReference type="InterPro" id="IPR036864">
    <property type="entry name" value="Zn2-C6_fun-type_DNA-bd_sf"/>
</dbReference>
<evidence type="ECO:0000256" key="2">
    <source>
        <dbReference type="SAM" id="MobiDB-lite"/>
    </source>
</evidence>
<feature type="compositionally biased region" description="Polar residues" evidence="2">
    <location>
        <begin position="66"/>
        <end position="75"/>
    </location>
</feature>
<feature type="compositionally biased region" description="Basic and acidic residues" evidence="2">
    <location>
        <begin position="53"/>
        <end position="62"/>
    </location>
</feature>
<dbReference type="OrthoDB" id="4356994at2759"/>
<feature type="compositionally biased region" description="Polar residues" evidence="2">
    <location>
        <begin position="141"/>
        <end position="151"/>
    </location>
</feature>
<dbReference type="Proteomes" id="UP000754883">
    <property type="component" value="Unassembled WGS sequence"/>
</dbReference>
<dbReference type="CDD" id="cd00067">
    <property type="entry name" value="GAL4"/>
    <property type="match status" value="1"/>
</dbReference>
<evidence type="ECO:0000313" key="5">
    <source>
        <dbReference type="Proteomes" id="UP000754883"/>
    </source>
</evidence>
<feature type="domain" description="Zn(2)-C6 fungal-type" evidence="3">
    <location>
        <begin position="82"/>
        <end position="112"/>
    </location>
</feature>
<feature type="region of interest" description="Disordered" evidence="2">
    <location>
        <begin position="53"/>
        <end position="78"/>
    </location>
</feature>
<gene>
    <name evidence="4" type="ORF">CBYS24578_00013967</name>
</gene>
<evidence type="ECO:0000259" key="3">
    <source>
        <dbReference type="PROSITE" id="PS50048"/>
    </source>
</evidence>
<evidence type="ECO:0000313" key="4">
    <source>
        <dbReference type="EMBL" id="CAG9975939.1"/>
    </source>
</evidence>
<dbReference type="AlphaFoldDB" id="A0A9N9U4E5"/>
<feature type="compositionally biased region" description="Polar residues" evidence="2">
    <location>
        <begin position="28"/>
        <end position="37"/>
    </location>
</feature>
<dbReference type="InterPro" id="IPR053181">
    <property type="entry name" value="EcdB-like_regulator"/>
</dbReference>
<dbReference type="PROSITE" id="PS00463">
    <property type="entry name" value="ZN2_CY6_FUNGAL_1"/>
    <property type="match status" value="1"/>
</dbReference>
<dbReference type="SMART" id="SM00066">
    <property type="entry name" value="GAL4"/>
    <property type="match status" value="1"/>
</dbReference>